<evidence type="ECO:0000313" key="2">
    <source>
        <dbReference type="Proteomes" id="UP001054821"/>
    </source>
</evidence>
<dbReference type="AlphaFoldDB" id="A0AAD4VL03"/>
<keyword evidence="2" id="KW-1185">Reference proteome</keyword>
<gene>
    <name evidence="1" type="ORF">L3X38_035216</name>
</gene>
<proteinExistence type="predicted"/>
<evidence type="ECO:0000313" key="1">
    <source>
        <dbReference type="EMBL" id="KAI5326142.1"/>
    </source>
</evidence>
<protein>
    <submittedName>
        <fullName evidence="1">Uncharacterized protein</fullName>
    </submittedName>
</protein>
<organism evidence="1 2">
    <name type="scientific">Prunus dulcis</name>
    <name type="common">Almond</name>
    <name type="synonym">Amygdalus dulcis</name>
    <dbReference type="NCBI Taxonomy" id="3755"/>
    <lineage>
        <taxon>Eukaryota</taxon>
        <taxon>Viridiplantae</taxon>
        <taxon>Streptophyta</taxon>
        <taxon>Embryophyta</taxon>
        <taxon>Tracheophyta</taxon>
        <taxon>Spermatophyta</taxon>
        <taxon>Magnoliopsida</taxon>
        <taxon>eudicotyledons</taxon>
        <taxon>Gunneridae</taxon>
        <taxon>Pentapetalae</taxon>
        <taxon>rosids</taxon>
        <taxon>fabids</taxon>
        <taxon>Rosales</taxon>
        <taxon>Rosaceae</taxon>
        <taxon>Amygdaloideae</taxon>
        <taxon>Amygdaleae</taxon>
        <taxon>Prunus</taxon>
    </lineage>
</organism>
<dbReference type="EMBL" id="JAJFAZ020000006">
    <property type="protein sequence ID" value="KAI5326142.1"/>
    <property type="molecule type" value="Genomic_DNA"/>
</dbReference>
<comment type="caution">
    <text evidence="1">The sequence shown here is derived from an EMBL/GenBank/DDBJ whole genome shotgun (WGS) entry which is preliminary data.</text>
</comment>
<dbReference type="Proteomes" id="UP001054821">
    <property type="component" value="Chromosome 6"/>
</dbReference>
<name>A0AAD4VL03_PRUDU</name>
<sequence length="67" mass="7784">MGGEMDSEKKRQSKQQRVGFGCCEFSVGSSAARTHDDNDLGKVAEQRRLRQKRRDFWTANPLFYFPK</sequence>
<reference evidence="1 2" key="1">
    <citation type="journal article" date="2022" name="G3 (Bethesda)">
        <title>Whole-genome sequence and methylome profiling of the almond [Prunus dulcis (Mill.) D.A. Webb] cultivar 'Nonpareil'.</title>
        <authorList>
            <person name="D'Amico-Willman K.M."/>
            <person name="Ouma W.Z."/>
            <person name="Meulia T."/>
            <person name="Sideli G.M."/>
            <person name="Gradziel T.M."/>
            <person name="Fresnedo-Ramirez J."/>
        </authorList>
    </citation>
    <scope>NUCLEOTIDE SEQUENCE [LARGE SCALE GENOMIC DNA]</scope>
    <source>
        <strain evidence="1">Clone GOH B32 T37-40</strain>
    </source>
</reference>
<accession>A0AAD4VL03</accession>